<dbReference type="PANTHER" id="PTHR47811:SF1">
    <property type="entry name" value="TRNA PSEUDOURIDINE SYNTHASE D"/>
    <property type="match status" value="1"/>
</dbReference>
<reference evidence="6 7" key="1">
    <citation type="submission" date="2017-08" db="EMBL/GenBank/DDBJ databases">
        <title>Fine stratification of microbial communities through a metagenomic profile of the photic zone.</title>
        <authorList>
            <person name="Haro-Moreno J.M."/>
            <person name="Lopez-Perez M."/>
            <person name="De La Torre J."/>
            <person name="Picazo A."/>
            <person name="Camacho A."/>
            <person name="Rodriguez-Valera F."/>
        </authorList>
    </citation>
    <scope>NUCLEOTIDE SEQUENCE [LARGE SCALE GENOMIC DNA]</scope>
    <source>
        <strain evidence="6">MED-G28</strain>
    </source>
</reference>
<dbReference type="InterPro" id="IPR001656">
    <property type="entry name" value="PsdUridine_synth_TruD"/>
</dbReference>
<dbReference type="GO" id="GO:0031119">
    <property type="term" value="P:tRNA pseudouridine synthesis"/>
    <property type="evidence" value="ECO:0007669"/>
    <property type="project" value="UniProtKB-UniRule"/>
</dbReference>
<dbReference type="Gene3D" id="3.30.2340.10">
    <property type="entry name" value="TruD, insertion domain"/>
    <property type="match status" value="1"/>
</dbReference>
<dbReference type="Proteomes" id="UP000219329">
    <property type="component" value="Unassembled WGS sequence"/>
</dbReference>
<evidence type="ECO:0000256" key="2">
    <source>
        <dbReference type="ARBA" id="ARBA00022694"/>
    </source>
</evidence>
<evidence type="ECO:0000256" key="3">
    <source>
        <dbReference type="ARBA" id="ARBA00023235"/>
    </source>
</evidence>
<dbReference type="InterPro" id="IPR020103">
    <property type="entry name" value="PsdUridine_synth_cat_dom_sf"/>
</dbReference>
<evidence type="ECO:0000256" key="4">
    <source>
        <dbReference type="HAMAP-Rule" id="MF_01082"/>
    </source>
</evidence>
<proteinExistence type="inferred from homology"/>
<dbReference type="InterPro" id="IPR042214">
    <property type="entry name" value="TruD_catalytic"/>
</dbReference>
<evidence type="ECO:0000256" key="1">
    <source>
        <dbReference type="ARBA" id="ARBA00007953"/>
    </source>
</evidence>
<name>A0A2A5WG53_9GAMM</name>
<keyword evidence="3 4" id="KW-0413">Isomerase</keyword>
<feature type="domain" description="TRUD" evidence="5">
    <location>
        <begin position="171"/>
        <end position="328"/>
    </location>
</feature>
<dbReference type="AlphaFoldDB" id="A0A2A5WG53"/>
<dbReference type="PROSITE" id="PS50984">
    <property type="entry name" value="TRUD"/>
    <property type="match status" value="1"/>
</dbReference>
<dbReference type="InterPro" id="IPR043165">
    <property type="entry name" value="TruD_insert_sf"/>
</dbReference>
<dbReference type="PANTHER" id="PTHR47811">
    <property type="entry name" value="TRNA PSEUDOURIDINE SYNTHASE D"/>
    <property type="match status" value="1"/>
</dbReference>
<dbReference type="InterPro" id="IPR050170">
    <property type="entry name" value="TruD_pseudoU_synthase"/>
</dbReference>
<dbReference type="GO" id="GO:0003723">
    <property type="term" value="F:RNA binding"/>
    <property type="evidence" value="ECO:0007669"/>
    <property type="project" value="InterPro"/>
</dbReference>
<dbReference type="GO" id="GO:0005829">
    <property type="term" value="C:cytosol"/>
    <property type="evidence" value="ECO:0007669"/>
    <property type="project" value="TreeGrafter"/>
</dbReference>
<accession>A0A2A5WG53</accession>
<keyword evidence="2 4" id="KW-0819">tRNA processing</keyword>
<dbReference type="HAMAP" id="MF_01082">
    <property type="entry name" value="TruD"/>
    <property type="match status" value="1"/>
</dbReference>
<dbReference type="Pfam" id="PF01142">
    <property type="entry name" value="TruD"/>
    <property type="match status" value="2"/>
</dbReference>
<dbReference type="SUPFAM" id="SSF55120">
    <property type="entry name" value="Pseudouridine synthase"/>
    <property type="match status" value="1"/>
</dbReference>
<evidence type="ECO:0000259" key="5">
    <source>
        <dbReference type="PROSITE" id="PS50984"/>
    </source>
</evidence>
<dbReference type="EC" id="5.4.99.27" evidence="4"/>
<dbReference type="EMBL" id="NTJZ01000001">
    <property type="protein sequence ID" value="PDH35412.1"/>
    <property type="molecule type" value="Genomic_DNA"/>
</dbReference>
<comment type="catalytic activity">
    <reaction evidence="4">
        <text>uridine(13) in tRNA = pseudouridine(13) in tRNA</text>
        <dbReference type="Rhea" id="RHEA:42540"/>
        <dbReference type="Rhea" id="RHEA-COMP:10105"/>
        <dbReference type="Rhea" id="RHEA-COMP:10106"/>
        <dbReference type="ChEBI" id="CHEBI:65314"/>
        <dbReference type="ChEBI" id="CHEBI:65315"/>
        <dbReference type="EC" id="5.4.99.27"/>
    </reaction>
</comment>
<dbReference type="Gene3D" id="3.30.2350.20">
    <property type="entry name" value="TruD, catalytic domain"/>
    <property type="match status" value="1"/>
</dbReference>
<dbReference type="GO" id="GO:0160150">
    <property type="term" value="F:tRNA pseudouridine(13) synthase activity"/>
    <property type="evidence" value="ECO:0007669"/>
    <property type="project" value="UniProtKB-EC"/>
</dbReference>
<organism evidence="6 7">
    <name type="scientific">OM182 bacterium MED-G28</name>
    <dbReference type="NCBI Taxonomy" id="1986256"/>
    <lineage>
        <taxon>Bacteria</taxon>
        <taxon>Pseudomonadati</taxon>
        <taxon>Pseudomonadota</taxon>
        <taxon>Gammaproteobacteria</taxon>
        <taxon>OMG group</taxon>
        <taxon>OM182 clade</taxon>
    </lineage>
</organism>
<sequence length="367" mass="41837">MEQIPTEWLGLDKLAYLQGEPTARGMLKQQFADFKVSEELGFEMGGNGEHLFLYIKKQNLSTIEVARKIAAVAEARIAMVGYAGMKDKRAECTQWFSVPLQKEKGAVKENENQSIISRLEDENIKIISTVRNNRKLKVGSHKRNLFDITLRNCLEGREEFDANLDKIKQFGVPNYYGFQRFGRELSNLKQVDKLIHDPQTNTKRRQKSFKKGMLISAARAYVFNQVLSSRITNNNWSQFVAGDVINLDGTARNFIVEEGAWDATLQKRLENFDIHLTGPLLGKVDSKDKYISSGKAADIEKAEVDKYPKILEYLQKIGAKSSRRPLRFLPEELRWAWLDDCTLNLSFALSPGAYATSLLREVCKTDQ</sequence>
<comment type="caution">
    <text evidence="6">The sequence shown here is derived from an EMBL/GenBank/DDBJ whole genome shotgun (WGS) entry which is preliminary data.</text>
</comment>
<gene>
    <name evidence="4" type="primary">truD</name>
    <name evidence="6" type="ORF">CNF02_01500</name>
</gene>
<evidence type="ECO:0000313" key="6">
    <source>
        <dbReference type="EMBL" id="PDH35412.1"/>
    </source>
</evidence>
<protein>
    <recommendedName>
        <fullName evidence="4">tRNA pseudouridine synthase D</fullName>
        <ecNumber evidence="4">5.4.99.27</ecNumber>
    </recommendedName>
    <alternativeName>
        <fullName evidence="4">tRNA pseudouridine(13) synthase</fullName>
    </alternativeName>
    <alternativeName>
        <fullName evidence="4">tRNA pseudouridylate synthase D</fullName>
    </alternativeName>
    <alternativeName>
        <fullName evidence="4">tRNA-uridine isomerase D</fullName>
    </alternativeName>
</protein>
<feature type="active site" description="Nucleophile" evidence="4">
    <location>
        <position position="87"/>
    </location>
</feature>
<dbReference type="InterPro" id="IPR011760">
    <property type="entry name" value="PsdUridine_synth_TruD_insert"/>
</dbReference>
<evidence type="ECO:0000313" key="7">
    <source>
        <dbReference type="Proteomes" id="UP000219329"/>
    </source>
</evidence>
<comment type="function">
    <text evidence="4">Responsible for synthesis of pseudouridine from uracil-13 in transfer RNAs.</text>
</comment>
<comment type="similarity">
    <text evidence="1 4">Belongs to the pseudouridine synthase TruD family.</text>
</comment>